<organism evidence="12 13">
    <name type="scientific">Daphnia sinensis</name>
    <dbReference type="NCBI Taxonomy" id="1820382"/>
    <lineage>
        <taxon>Eukaryota</taxon>
        <taxon>Metazoa</taxon>
        <taxon>Ecdysozoa</taxon>
        <taxon>Arthropoda</taxon>
        <taxon>Crustacea</taxon>
        <taxon>Branchiopoda</taxon>
        <taxon>Diplostraca</taxon>
        <taxon>Cladocera</taxon>
        <taxon>Anomopoda</taxon>
        <taxon>Daphniidae</taxon>
        <taxon>Daphnia</taxon>
        <taxon>Daphnia similis group</taxon>
    </lineage>
</organism>
<evidence type="ECO:0000256" key="9">
    <source>
        <dbReference type="ARBA" id="ARBA00023014"/>
    </source>
</evidence>
<gene>
    <name evidence="12" type="ORF">GHT06_006370</name>
</gene>
<evidence type="ECO:0000256" key="8">
    <source>
        <dbReference type="ARBA" id="ARBA00023004"/>
    </source>
</evidence>
<dbReference type="InterPro" id="IPR038765">
    <property type="entry name" value="Papain-like_cys_pep_sf"/>
</dbReference>
<keyword evidence="2" id="KW-0645">Protease</keyword>
<evidence type="ECO:0000259" key="10">
    <source>
        <dbReference type="PROSITE" id="PS51782"/>
    </source>
</evidence>
<keyword evidence="6" id="KW-0378">Hydrolase</keyword>
<dbReference type="SUPFAM" id="SSF53732">
    <property type="entry name" value="Aconitase iron-sulfur domain"/>
    <property type="match status" value="1"/>
</dbReference>
<keyword evidence="5" id="KW-0677">Repeat</keyword>
<dbReference type="GO" id="GO:0008234">
    <property type="term" value="F:cysteine-type peptidase activity"/>
    <property type="evidence" value="ECO:0007669"/>
    <property type="project" value="UniProtKB-KW"/>
</dbReference>
<keyword evidence="7" id="KW-0788">Thiol protease</keyword>
<dbReference type="InterPro" id="IPR015928">
    <property type="entry name" value="Aconitase/3IPM_dehydase_swvl"/>
</dbReference>
<protein>
    <submittedName>
        <fullName evidence="12">Aconitate hydratase 2-like</fullName>
    </submittedName>
</protein>
<dbReference type="Gene3D" id="3.30.499.10">
    <property type="entry name" value="Aconitase, domain 3"/>
    <property type="match status" value="1"/>
</dbReference>
<keyword evidence="3" id="KW-0479">Metal-binding</keyword>
<evidence type="ECO:0000256" key="2">
    <source>
        <dbReference type="ARBA" id="ARBA00022670"/>
    </source>
</evidence>
<proteinExistence type="inferred from homology"/>
<evidence type="ECO:0000313" key="13">
    <source>
        <dbReference type="Proteomes" id="UP000820818"/>
    </source>
</evidence>
<dbReference type="Pfam" id="PF00877">
    <property type="entry name" value="NLPC_P60"/>
    <property type="match status" value="1"/>
</dbReference>
<dbReference type="InterPro" id="IPR001030">
    <property type="entry name" value="Acoase/IPM_deHydtase_lsu_aba"/>
</dbReference>
<dbReference type="Gene3D" id="3.40.1060.10">
    <property type="entry name" value="Aconitase, Domain 2"/>
    <property type="match status" value="1"/>
</dbReference>
<evidence type="ECO:0000256" key="7">
    <source>
        <dbReference type="ARBA" id="ARBA00022807"/>
    </source>
</evidence>
<evidence type="ECO:0000259" key="11">
    <source>
        <dbReference type="PROSITE" id="PS51935"/>
    </source>
</evidence>
<name>A0AAD5KTF0_9CRUS</name>
<dbReference type="GO" id="GO:0006508">
    <property type="term" value="P:proteolysis"/>
    <property type="evidence" value="ECO:0007669"/>
    <property type="project" value="UniProtKB-KW"/>
</dbReference>
<dbReference type="PANTHER" id="PTHR47053">
    <property type="entry name" value="MUREIN DD-ENDOPEPTIDASE MEPH-RELATED"/>
    <property type="match status" value="1"/>
</dbReference>
<dbReference type="SUPFAM" id="SSF52016">
    <property type="entry name" value="LeuD/IlvD-like"/>
    <property type="match status" value="1"/>
</dbReference>
<dbReference type="InterPro" id="IPR000064">
    <property type="entry name" value="NLP_P60_dom"/>
</dbReference>
<dbReference type="Proteomes" id="UP000820818">
    <property type="component" value="Unassembled WGS sequence"/>
</dbReference>
<dbReference type="PANTHER" id="PTHR47053:SF1">
    <property type="entry name" value="MUREIN DD-ENDOPEPTIDASE MEPH-RELATED"/>
    <property type="match status" value="1"/>
</dbReference>
<evidence type="ECO:0000256" key="4">
    <source>
        <dbReference type="ARBA" id="ARBA00022729"/>
    </source>
</evidence>
<dbReference type="Gene3D" id="3.20.19.10">
    <property type="entry name" value="Aconitase, domain 4"/>
    <property type="match status" value="1"/>
</dbReference>
<dbReference type="InterPro" id="IPR015932">
    <property type="entry name" value="Aconitase_dom2"/>
</dbReference>
<evidence type="ECO:0000256" key="6">
    <source>
        <dbReference type="ARBA" id="ARBA00022801"/>
    </source>
</evidence>
<dbReference type="Gene3D" id="3.90.1720.10">
    <property type="entry name" value="endopeptidase domain like (from Nostoc punctiforme)"/>
    <property type="match status" value="1"/>
</dbReference>
<evidence type="ECO:0000256" key="5">
    <source>
        <dbReference type="ARBA" id="ARBA00022737"/>
    </source>
</evidence>
<comment type="similarity">
    <text evidence="1">Belongs to the peptidase C40 family.</text>
</comment>
<dbReference type="InterPro" id="IPR015929">
    <property type="entry name" value="Aconitase_B_swivel"/>
</dbReference>
<accession>A0AAD5KTF0</accession>
<feature type="domain" description="LysM" evidence="10">
    <location>
        <begin position="599"/>
        <end position="642"/>
    </location>
</feature>
<evidence type="ECO:0000256" key="1">
    <source>
        <dbReference type="ARBA" id="ARBA00007074"/>
    </source>
</evidence>
<dbReference type="Gene3D" id="3.10.350.10">
    <property type="entry name" value="LysM domain"/>
    <property type="match status" value="1"/>
</dbReference>
<dbReference type="AlphaFoldDB" id="A0AAD5KTF0"/>
<evidence type="ECO:0000256" key="3">
    <source>
        <dbReference type="ARBA" id="ARBA00022723"/>
    </source>
</evidence>
<dbReference type="GO" id="GO:0051536">
    <property type="term" value="F:iron-sulfur cluster binding"/>
    <property type="evidence" value="ECO:0007669"/>
    <property type="project" value="UniProtKB-KW"/>
</dbReference>
<dbReference type="InterPro" id="IPR036008">
    <property type="entry name" value="Aconitase_4Fe-4S_dom"/>
</dbReference>
<keyword evidence="8" id="KW-0408">Iron</keyword>
<dbReference type="PROSITE" id="PS51782">
    <property type="entry name" value="LYSM"/>
    <property type="match status" value="1"/>
</dbReference>
<dbReference type="Pfam" id="PF01476">
    <property type="entry name" value="LysM"/>
    <property type="match status" value="1"/>
</dbReference>
<reference evidence="12" key="1">
    <citation type="submission" date="2022-05" db="EMBL/GenBank/DDBJ databases">
        <title>A multi-omics perspective on studying reproductive biology in Daphnia sinensis.</title>
        <authorList>
            <person name="Jia J."/>
        </authorList>
    </citation>
    <scope>NUCLEOTIDE SEQUENCE</scope>
    <source>
        <strain evidence="12">WSL</strain>
    </source>
</reference>
<evidence type="ECO:0000313" key="12">
    <source>
        <dbReference type="EMBL" id="KAI9549985.1"/>
    </source>
</evidence>
<dbReference type="SUPFAM" id="SSF54106">
    <property type="entry name" value="LysM domain"/>
    <property type="match status" value="1"/>
</dbReference>
<dbReference type="PROSITE" id="PS51935">
    <property type="entry name" value="NLPC_P60"/>
    <property type="match status" value="1"/>
</dbReference>
<dbReference type="EMBL" id="WJBH02000198">
    <property type="protein sequence ID" value="KAI9549985.1"/>
    <property type="molecule type" value="Genomic_DNA"/>
</dbReference>
<dbReference type="CDD" id="cd00118">
    <property type="entry name" value="LysM"/>
    <property type="match status" value="1"/>
</dbReference>
<feature type="domain" description="NlpC/P60" evidence="11">
    <location>
        <begin position="686"/>
        <end position="812"/>
    </location>
</feature>
<sequence length="814" mass="88307">MGVGSSRMSGVNNVALWTGKQASPYIPFVNIAPIVGGTNGISPIFLTTVDVTGGIGIDLKNWVKKTDANGELVRDENGETVLEQVYSVATGTVLTINTKTKKLYNGDQELIDISRSFTPQKIEFIKAGGSYAIVFGKKIQTFACKVLGIDIPTVFAPSKEVSNPGQGLTAVEKIFNKNAVGNTPGKVLHAGSDVRVEVNIVGSQDTTGLMTAQELESMAAKVISPIVDGAYQSGCHTASVWDKKAQANIPKLMQFMNDFGLITARDPKGVYHAMTDVIHKVLNDITVDDWAIIIGGDSHTRMSKGVAFGADSGTVALALATGEASMPIPESVKVTFKGTMKSYMDFRDVVHATQAQMLHKFGGENVFQGRIIEVHIGTLTADQAFTFTDWSAEMKAKASICISEDDTLIESLEIAKGRIQIMIDKGMDNATKVLQGLINKANKRIEEIKTGDKPALRPDANAKYYAEDLNLMIMPLRELHVQKRPGCNLCMGNQEKASKGDTVMATSTRLFQGRVVEDSAEKKEINDLDKANPILEKEALKVGQKIVIPIKEGVAVVTTVVKPIETVPVKSIGVQENSRVKEEVVIVNKEAIEENVATISHEVLPKETKYGIAKKYGISVSELEIQNPSIAKNLYVGAKLKIVGSKAIQEEVSDDTKLIAETTNQTDANQENITIASSLAKWNTSEELADELIRMASDNLGSRYRSGGTSKNGFDCSGLMYATFSSLDIKLPRSSHQMATIGTVVDPNQAQKGDLIFFKTRGANQINHVGMIVEVNDGEIKFIHSATHGGVIISSTKEKYYEKNFTQINRVLQQ</sequence>
<keyword evidence="9" id="KW-0411">Iron-sulfur</keyword>
<dbReference type="GO" id="GO:0046872">
    <property type="term" value="F:metal ion binding"/>
    <property type="evidence" value="ECO:0007669"/>
    <property type="project" value="UniProtKB-KW"/>
</dbReference>
<dbReference type="InterPro" id="IPR036779">
    <property type="entry name" value="LysM_dom_sf"/>
</dbReference>
<dbReference type="Pfam" id="PF06434">
    <property type="entry name" value="Aconitase_2_N"/>
    <property type="match status" value="1"/>
</dbReference>
<dbReference type="InterPro" id="IPR018392">
    <property type="entry name" value="LysM"/>
</dbReference>
<dbReference type="SUPFAM" id="SSF54001">
    <property type="entry name" value="Cysteine proteinases"/>
    <property type="match status" value="1"/>
</dbReference>
<dbReference type="SMART" id="SM00257">
    <property type="entry name" value="LysM"/>
    <property type="match status" value="2"/>
</dbReference>
<dbReference type="InterPro" id="IPR051202">
    <property type="entry name" value="Peptidase_C40"/>
</dbReference>
<dbReference type="Pfam" id="PF00330">
    <property type="entry name" value="Aconitase"/>
    <property type="match status" value="1"/>
</dbReference>
<keyword evidence="4" id="KW-0732">Signal</keyword>
<keyword evidence="13" id="KW-1185">Reference proteome</keyword>
<dbReference type="GO" id="GO:0003994">
    <property type="term" value="F:aconitate hydratase activity"/>
    <property type="evidence" value="ECO:0007669"/>
    <property type="project" value="InterPro"/>
</dbReference>
<dbReference type="GO" id="GO:0006099">
    <property type="term" value="P:tricarboxylic acid cycle"/>
    <property type="evidence" value="ECO:0007669"/>
    <property type="project" value="InterPro"/>
</dbReference>
<dbReference type="InterPro" id="IPR015931">
    <property type="entry name" value="Acnase/IPM_dHydase_lsu_aba_1/3"/>
</dbReference>
<comment type="caution">
    <text evidence="12">The sequence shown here is derived from an EMBL/GenBank/DDBJ whole genome shotgun (WGS) entry which is preliminary data.</text>
</comment>